<evidence type="ECO:0000313" key="2">
    <source>
        <dbReference type="EMBL" id="UQN30393.1"/>
    </source>
</evidence>
<keyword evidence="3" id="KW-1185">Reference proteome</keyword>
<feature type="compositionally biased region" description="Basic and acidic residues" evidence="1">
    <location>
        <begin position="45"/>
        <end position="59"/>
    </location>
</feature>
<dbReference type="EMBL" id="CP097218">
    <property type="protein sequence ID" value="UQN30393.1"/>
    <property type="molecule type" value="Genomic_DNA"/>
</dbReference>
<proteinExistence type="predicted"/>
<organism evidence="2 3">
    <name type="scientific">Brachybacterium kimchii</name>
    <dbReference type="NCBI Taxonomy" id="2942909"/>
    <lineage>
        <taxon>Bacteria</taxon>
        <taxon>Bacillati</taxon>
        <taxon>Actinomycetota</taxon>
        <taxon>Actinomycetes</taxon>
        <taxon>Micrococcales</taxon>
        <taxon>Dermabacteraceae</taxon>
        <taxon>Brachybacterium</taxon>
    </lineage>
</organism>
<dbReference type="Proteomes" id="UP001055868">
    <property type="component" value="Chromosome"/>
</dbReference>
<dbReference type="InterPro" id="IPR003477">
    <property type="entry name" value="PemK-like"/>
</dbReference>
<dbReference type="RefSeq" id="WP_249479655.1">
    <property type="nucleotide sequence ID" value="NZ_CP097218.1"/>
</dbReference>
<name>A0ABY4N764_9MICO</name>
<feature type="region of interest" description="Disordered" evidence="1">
    <location>
        <begin position="21"/>
        <end position="86"/>
    </location>
</feature>
<gene>
    <name evidence="2" type="ORF">M4486_03355</name>
</gene>
<accession>A0ABY4N764</accession>
<protein>
    <submittedName>
        <fullName evidence="2">Type II toxin-antitoxin system PemK/MazF family toxin</fullName>
    </submittedName>
</protein>
<dbReference type="SUPFAM" id="SSF50118">
    <property type="entry name" value="Cell growth inhibitor/plasmid maintenance toxic component"/>
    <property type="match status" value="1"/>
</dbReference>
<evidence type="ECO:0000313" key="3">
    <source>
        <dbReference type="Proteomes" id="UP001055868"/>
    </source>
</evidence>
<reference evidence="2" key="1">
    <citation type="submission" date="2022-05" db="EMBL/GenBank/DDBJ databases">
        <title>Genomic analysis of Brachybacterium sp. CBA3104.</title>
        <authorList>
            <person name="Roh S.W."/>
            <person name="Kim Y.B."/>
            <person name="Kim Y."/>
        </authorList>
    </citation>
    <scope>NUCLEOTIDE SEQUENCE</scope>
    <source>
        <strain evidence="2">CBA3104</strain>
    </source>
</reference>
<sequence>MSLGSRLGSILTRAARSRTVRRAARDLGRSAADALRNGEANGSREGGHSPRGRTRDRADGSTGEHAVLRDRSSSPAPAITYAPSADGDADPGEIVWAWVHFEEDVHQGKDRPVLVLALEDASAGGADGSGQAVVALMLTSRDRGQGTHTDAHGATWVDIGTGSWDSQHRPSEVRVDRLLRIPASAVRREGARVDRDRFDAVVAEARRVHGWSA</sequence>
<dbReference type="Pfam" id="PF02452">
    <property type="entry name" value="PemK_toxin"/>
    <property type="match status" value="1"/>
</dbReference>
<evidence type="ECO:0000256" key="1">
    <source>
        <dbReference type="SAM" id="MobiDB-lite"/>
    </source>
</evidence>